<dbReference type="EMBL" id="BAAAQN010000006">
    <property type="protein sequence ID" value="GAA2018563.1"/>
    <property type="molecule type" value="Genomic_DNA"/>
</dbReference>
<accession>A0ABN2TSG5</accession>
<feature type="compositionally biased region" description="Basic and acidic residues" evidence="1">
    <location>
        <begin position="40"/>
        <end position="50"/>
    </location>
</feature>
<sequence length="61" mass="6646">MASAASCSLGVGTWIRIPNGRRTADLEAGNKYRYSLEHREGVNNPERAEGQVEAQDAEPIC</sequence>
<proteinExistence type="predicted"/>
<keyword evidence="3" id="KW-1185">Reference proteome</keyword>
<organism evidence="2 3">
    <name type="scientific">Catenulispora yoronensis</name>
    <dbReference type="NCBI Taxonomy" id="450799"/>
    <lineage>
        <taxon>Bacteria</taxon>
        <taxon>Bacillati</taxon>
        <taxon>Actinomycetota</taxon>
        <taxon>Actinomycetes</taxon>
        <taxon>Catenulisporales</taxon>
        <taxon>Catenulisporaceae</taxon>
        <taxon>Catenulispora</taxon>
    </lineage>
</organism>
<dbReference type="Proteomes" id="UP001500751">
    <property type="component" value="Unassembled WGS sequence"/>
</dbReference>
<feature type="region of interest" description="Disordered" evidence="1">
    <location>
        <begin position="40"/>
        <end position="61"/>
    </location>
</feature>
<comment type="caution">
    <text evidence="2">The sequence shown here is derived from an EMBL/GenBank/DDBJ whole genome shotgun (WGS) entry which is preliminary data.</text>
</comment>
<evidence type="ECO:0000256" key="1">
    <source>
        <dbReference type="SAM" id="MobiDB-lite"/>
    </source>
</evidence>
<reference evidence="2 3" key="1">
    <citation type="journal article" date="2019" name="Int. J. Syst. Evol. Microbiol.">
        <title>The Global Catalogue of Microorganisms (GCM) 10K type strain sequencing project: providing services to taxonomists for standard genome sequencing and annotation.</title>
        <authorList>
            <consortium name="The Broad Institute Genomics Platform"/>
            <consortium name="The Broad Institute Genome Sequencing Center for Infectious Disease"/>
            <person name="Wu L."/>
            <person name="Ma J."/>
        </authorList>
    </citation>
    <scope>NUCLEOTIDE SEQUENCE [LARGE SCALE GENOMIC DNA]</scope>
    <source>
        <strain evidence="2 3">JCM 16014</strain>
    </source>
</reference>
<evidence type="ECO:0000313" key="2">
    <source>
        <dbReference type="EMBL" id="GAA2018563.1"/>
    </source>
</evidence>
<name>A0ABN2TSG5_9ACTN</name>
<protein>
    <submittedName>
        <fullName evidence="2">Uncharacterized protein</fullName>
    </submittedName>
</protein>
<gene>
    <name evidence="2" type="ORF">GCM10009839_13430</name>
</gene>
<evidence type="ECO:0000313" key="3">
    <source>
        <dbReference type="Proteomes" id="UP001500751"/>
    </source>
</evidence>